<evidence type="ECO:0000259" key="2">
    <source>
        <dbReference type="Pfam" id="PF24860"/>
    </source>
</evidence>
<protein>
    <recommendedName>
        <fullName evidence="2">FdhE C-terminal domain-containing protein</fullName>
    </recommendedName>
</protein>
<keyword evidence="1" id="KW-0963">Cytoplasm</keyword>
<sequence>MNSEIQTLIEQRPHLRDPLERYARWLHFSQSVQEMLSGVQLVRSEGDARSYPGNVADAVFDLFLDVLGVSAEHLAPLRAALARGDLDFLRFPLDDYPVLPDFSCSPEEASTVLFLLSRPHFQALRQRSPQDGGAWVGGRCPLCSAQPVLASIVEGPQRRLHCSFCATIGTFRFIGCPHCGNNDVERLGTIVSDDEPGFRIATCDECHSYLKTIESSVLQKMSVDLADMASLPLDMVAQDKGYVRLAPNPIGLRKMT</sequence>
<evidence type="ECO:0000313" key="3">
    <source>
        <dbReference type="EMBL" id="BDD89008.1"/>
    </source>
</evidence>
<dbReference type="InterPro" id="IPR056796">
    <property type="entry name" value="FdhE_C"/>
</dbReference>
<dbReference type="EMBL" id="AP025516">
    <property type="protein sequence ID" value="BDD89008.1"/>
    <property type="molecule type" value="Genomic_DNA"/>
</dbReference>
<organism evidence="3 4">
    <name type="scientific">Desulfofustis limnaeus</name>
    <dbReference type="NCBI Taxonomy" id="2740163"/>
    <lineage>
        <taxon>Bacteria</taxon>
        <taxon>Pseudomonadati</taxon>
        <taxon>Thermodesulfobacteriota</taxon>
        <taxon>Desulfobulbia</taxon>
        <taxon>Desulfobulbales</taxon>
        <taxon>Desulfocapsaceae</taxon>
        <taxon>Desulfofustis</taxon>
    </lineage>
</organism>
<gene>
    <name evidence="3" type="ORF">DPPLL_33730</name>
</gene>
<reference evidence="3 4" key="1">
    <citation type="submission" date="2022-01" db="EMBL/GenBank/DDBJ databases">
        <title>Desulfofustis limnae sp. nov., a novel mesophilic sulfate-reducing bacterium isolated from marsh soil.</title>
        <authorList>
            <person name="Watanabe M."/>
            <person name="Takahashi A."/>
            <person name="Kojima H."/>
            <person name="Fukui M."/>
        </authorList>
    </citation>
    <scope>NUCLEOTIDE SEQUENCE [LARGE SCALE GENOMIC DNA]</scope>
    <source>
        <strain evidence="3 4">PPLL</strain>
    </source>
</reference>
<dbReference type="InterPro" id="IPR024064">
    <property type="entry name" value="FdhE-like_sf"/>
</dbReference>
<dbReference type="Pfam" id="PF24860">
    <property type="entry name" value="FdhE_C"/>
    <property type="match status" value="1"/>
</dbReference>
<dbReference type="PANTHER" id="PTHR37689:SF1">
    <property type="entry name" value="PROTEIN FDHE"/>
    <property type="match status" value="1"/>
</dbReference>
<dbReference type="Gene3D" id="3.90.1670.10">
    <property type="entry name" value="FdhE-like domain"/>
    <property type="match status" value="1"/>
</dbReference>
<dbReference type="CDD" id="cd16341">
    <property type="entry name" value="FdhE"/>
    <property type="match status" value="1"/>
</dbReference>
<dbReference type="InterPro" id="IPR006452">
    <property type="entry name" value="Formate_DH_accessory"/>
</dbReference>
<proteinExistence type="predicted"/>
<dbReference type="SUPFAM" id="SSF144020">
    <property type="entry name" value="FdhE-like"/>
    <property type="match status" value="1"/>
</dbReference>
<evidence type="ECO:0000313" key="4">
    <source>
        <dbReference type="Proteomes" id="UP000830055"/>
    </source>
</evidence>
<keyword evidence="4" id="KW-1185">Reference proteome</keyword>
<evidence type="ECO:0000256" key="1">
    <source>
        <dbReference type="ARBA" id="ARBA00022490"/>
    </source>
</evidence>
<dbReference type="RefSeq" id="WP_284152336.1">
    <property type="nucleotide sequence ID" value="NZ_AP025516.1"/>
</dbReference>
<feature type="domain" description="FdhE C-terminal" evidence="2">
    <location>
        <begin position="176"/>
        <end position="249"/>
    </location>
</feature>
<name>A0ABN6MBQ1_9BACT</name>
<dbReference type="PANTHER" id="PTHR37689">
    <property type="entry name" value="PROTEIN FDHE"/>
    <property type="match status" value="1"/>
</dbReference>
<dbReference type="Proteomes" id="UP000830055">
    <property type="component" value="Chromosome"/>
</dbReference>
<accession>A0ABN6MBQ1</accession>